<dbReference type="AlphaFoldDB" id="A0A6J4IJ19"/>
<reference evidence="1" key="1">
    <citation type="submission" date="2020-02" db="EMBL/GenBank/DDBJ databases">
        <authorList>
            <person name="Meier V. D."/>
        </authorList>
    </citation>
    <scope>NUCLEOTIDE SEQUENCE</scope>
    <source>
        <strain evidence="1">AVDCRST_MAG04</strain>
    </source>
</reference>
<protein>
    <recommendedName>
        <fullName evidence="2">Class I SAM-dependent methyltransferase</fullName>
    </recommendedName>
</protein>
<dbReference type="InterPro" id="IPR029063">
    <property type="entry name" value="SAM-dependent_MTases_sf"/>
</dbReference>
<dbReference type="EMBL" id="CADCTL010000154">
    <property type="protein sequence ID" value="CAA9253132.1"/>
    <property type="molecule type" value="Genomic_DNA"/>
</dbReference>
<dbReference type="SUPFAM" id="SSF53335">
    <property type="entry name" value="S-adenosyl-L-methionine-dependent methyltransferases"/>
    <property type="match status" value="1"/>
</dbReference>
<name>A0A6J4IJ19_9PROT</name>
<accession>A0A6J4IJ19</accession>
<organism evidence="1">
    <name type="scientific">uncultured Acetobacteraceae bacterium</name>
    <dbReference type="NCBI Taxonomy" id="169975"/>
    <lineage>
        <taxon>Bacteria</taxon>
        <taxon>Pseudomonadati</taxon>
        <taxon>Pseudomonadota</taxon>
        <taxon>Alphaproteobacteria</taxon>
        <taxon>Acetobacterales</taxon>
        <taxon>Acetobacteraceae</taxon>
        <taxon>environmental samples</taxon>
    </lineage>
</organism>
<dbReference type="Gene3D" id="3.40.50.150">
    <property type="entry name" value="Vaccinia Virus protein VP39"/>
    <property type="match status" value="1"/>
</dbReference>
<gene>
    <name evidence="1" type="ORF">AVDCRST_MAG04-2214</name>
</gene>
<sequence length="284" mass="31529">MTTDPEDLRLAEQEGRLIVTEYPYSPRPRPFAGTRGGEKIGALLEAARPRFASICRSMLENEEWFRRIPVRNGGLEDPAPGWVNGMQPALDGMLLYTLARTLNPRTYLEVGSGNSTKFVRRAISDHGLRTRIVSIDPFPRAEVDGLCDEVVRDAFESVPDGRYRELLSAGDMVFIDNSHRAFQNSDVTVFFTEVLPALPAGVAYGIHDIFLPDDYPAGWSNRFYNEQYLLAAYLLGGAGGDAVIFPGMFVSSDPASRQMLEPLFGHPHFAEVEGHSGGFWLEKA</sequence>
<proteinExistence type="predicted"/>
<evidence type="ECO:0008006" key="2">
    <source>
        <dbReference type="Google" id="ProtNLM"/>
    </source>
</evidence>
<dbReference type="Pfam" id="PF13578">
    <property type="entry name" value="Methyltransf_24"/>
    <property type="match status" value="1"/>
</dbReference>
<evidence type="ECO:0000313" key="1">
    <source>
        <dbReference type="EMBL" id="CAA9253132.1"/>
    </source>
</evidence>